<proteinExistence type="predicted"/>
<dbReference type="SUPFAM" id="SSF54593">
    <property type="entry name" value="Glyoxalase/Bleomycin resistance protein/Dihydroxybiphenyl dioxygenase"/>
    <property type="match status" value="1"/>
</dbReference>
<gene>
    <name evidence="2" type="ORF">QR695_00565</name>
</gene>
<dbReference type="InterPro" id="IPR029068">
    <property type="entry name" value="Glyas_Bleomycin-R_OHBP_Dase"/>
</dbReference>
<evidence type="ECO:0000259" key="1">
    <source>
        <dbReference type="Pfam" id="PF06983"/>
    </source>
</evidence>
<feature type="domain" description="PhnB-like" evidence="1">
    <location>
        <begin position="3"/>
        <end position="133"/>
    </location>
</feature>
<dbReference type="EMBL" id="JASWER010000001">
    <property type="protein sequence ID" value="MDL5375488.1"/>
    <property type="molecule type" value="Genomic_DNA"/>
</dbReference>
<dbReference type="PANTHER" id="PTHR33990">
    <property type="entry name" value="PROTEIN YJDN-RELATED"/>
    <property type="match status" value="1"/>
</dbReference>
<dbReference type="Proteomes" id="UP001230807">
    <property type="component" value="Unassembled WGS sequence"/>
</dbReference>
<dbReference type="CDD" id="cd06588">
    <property type="entry name" value="PhnB_like"/>
    <property type="match status" value="1"/>
</dbReference>
<dbReference type="PANTHER" id="PTHR33990:SF1">
    <property type="entry name" value="PROTEIN YJDN"/>
    <property type="match status" value="1"/>
</dbReference>
<dbReference type="Gene3D" id="3.10.180.10">
    <property type="entry name" value="2,3-Dihydroxybiphenyl 1,2-Dioxygenase, domain 1"/>
    <property type="match status" value="1"/>
</dbReference>
<dbReference type="RefSeq" id="WP_214720238.1">
    <property type="nucleotide sequence ID" value="NZ_CP183077.1"/>
</dbReference>
<comment type="caution">
    <text evidence="2">The sequence shown here is derived from an EMBL/GenBank/DDBJ whole genome shotgun (WGS) entry which is preliminary data.</text>
</comment>
<sequence length="137" mass="15088">MPINPYLNFNGDCRDAVLFYADVFAEPAPDIMTFGAQPGPDGEPVPDELADLVLHARLSVHGTSLMFSDAMPDGPVTFGQNITLAVVTDDLHAIRREFEALSAGGRVLMPLQETFWSKAYGMVEDRFGVQWQFSHEA</sequence>
<evidence type="ECO:0000313" key="2">
    <source>
        <dbReference type="EMBL" id="MDL5375488.1"/>
    </source>
</evidence>
<name>A0ABT7MJ91_9BACL</name>
<accession>A0ABT7MJ91</accession>
<evidence type="ECO:0000313" key="3">
    <source>
        <dbReference type="Proteomes" id="UP001230807"/>
    </source>
</evidence>
<keyword evidence="3" id="KW-1185">Reference proteome</keyword>
<organism evidence="2 3">
    <name type="scientific">Exiguobacterium mexicanum</name>
    <dbReference type="NCBI Taxonomy" id="340146"/>
    <lineage>
        <taxon>Bacteria</taxon>
        <taxon>Bacillati</taxon>
        <taxon>Bacillota</taxon>
        <taxon>Bacilli</taxon>
        <taxon>Bacillales</taxon>
        <taxon>Bacillales Family XII. Incertae Sedis</taxon>
        <taxon>Exiguobacterium</taxon>
    </lineage>
</organism>
<reference evidence="2 3" key="1">
    <citation type="submission" date="2023-06" db="EMBL/GenBank/DDBJ databases">
        <title>Influencing factors and mechanism of Cr(VI) reduction by facultative anaerobic Exiguobacterium sp. PY14.</title>
        <authorList>
            <person name="Zou L."/>
        </authorList>
    </citation>
    <scope>NUCLEOTIDE SEQUENCE [LARGE SCALE GENOMIC DNA]</scope>
    <source>
        <strain evidence="2 3">PY14</strain>
    </source>
</reference>
<dbReference type="InterPro" id="IPR028973">
    <property type="entry name" value="PhnB-like"/>
</dbReference>
<dbReference type="Pfam" id="PF06983">
    <property type="entry name" value="3-dmu-9_3-mt"/>
    <property type="match status" value="1"/>
</dbReference>
<protein>
    <submittedName>
        <fullName evidence="2">VOC family protein</fullName>
    </submittedName>
</protein>